<feature type="binding site" evidence="10">
    <location>
        <position position="442"/>
    </location>
    <ligand>
        <name>substrate</name>
    </ligand>
</feature>
<evidence type="ECO:0000256" key="3">
    <source>
        <dbReference type="ARBA" id="ARBA00022691"/>
    </source>
</evidence>
<feature type="binding site" evidence="10">
    <location>
        <position position="315"/>
    </location>
    <ligand>
        <name>substrate</name>
    </ligand>
</feature>
<dbReference type="InterPro" id="IPR037509">
    <property type="entry name" value="ThiC"/>
</dbReference>
<feature type="binding site" evidence="10">
    <location>
        <begin position="376"/>
        <end position="379"/>
    </location>
    <ligand>
        <name>substrate</name>
    </ligand>
</feature>
<comment type="catalytic activity">
    <reaction evidence="10">
        <text>5-amino-1-(5-phospho-beta-D-ribosyl)imidazole + S-adenosyl-L-methionine = 4-amino-2-methyl-5-(phosphooxymethyl)pyrimidine + CO + 5'-deoxyadenosine + formate + L-methionine + 3 H(+)</text>
        <dbReference type="Rhea" id="RHEA:24840"/>
        <dbReference type="ChEBI" id="CHEBI:15378"/>
        <dbReference type="ChEBI" id="CHEBI:15740"/>
        <dbReference type="ChEBI" id="CHEBI:17245"/>
        <dbReference type="ChEBI" id="CHEBI:17319"/>
        <dbReference type="ChEBI" id="CHEBI:57844"/>
        <dbReference type="ChEBI" id="CHEBI:58354"/>
        <dbReference type="ChEBI" id="CHEBI:59789"/>
        <dbReference type="ChEBI" id="CHEBI:137981"/>
        <dbReference type="EC" id="4.1.99.17"/>
    </reaction>
</comment>
<dbReference type="NCBIfam" id="TIGR00190">
    <property type="entry name" value="thiC"/>
    <property type="match status" value="1"/>
</dbReference>
<feature type="binding site" evidence="10">
    <location>
        <begin position="335"/>
        <end position="337"/>
    </location>
    <ligand>
        <name>substrate</name>
    </ligand>
</feature>
<dbReference type="GO" id="GO:0070284">
    <property type="term" value="F:phosphomethylpyrimidine synthase activity"/>
    <property type="evidence" value="ECO:0007669"/>
    <property type="project" value="UniProtKB-EC"/>
</dbReference>
<feature type="binding site" evidence="10">
    <location>
        <position position="571"/>
    </location>
    <ligand>
        <name>[4Fe-4S] cluster</name>
        <dbReference type="ChEBI" id="CHEBI:49883"/>
        <note>4Fe-4S-S-AdoMet</note>
    </ligand>
</feature>
<feature type="binding site" evidence="10">
    <location>
        <position position="415"/>
    </location>
    <ligand>
        <name>substrate</name>
    </ligand>
</feature>
<dbReference type="Pfam" id="PF13667">
    <property type="entry name" value="ThiC-associated"/>
    <property type="match status" value="1"/>
</dbReference>
<name>A0ABT2J013_9FLAO</name>
<dbReference type="PANTHER" id="PTHR30557">
    <property type="entry name" value="THIAMINE BIOSYNTHESIS PROTEIN THIC"/>
    <property type="match status" value="1"/>
</dbReference>
<feature type="binding site" evidence="10">
    <location>
        <position position="563"/>
    </location>
    <ligand>
        <name>[4Fe-4S] cluster</name>
        <dbReference type="ChEBI" id="CHEBI:49883"/>
        <note>4Fe-4S-S-AdoMet</note>
    </ligand>
</feature>
<accession>A0ABT2J013</accession>
<evidence type="ECO:0000256" key="2">
    <source>
        <dbReference type="ARBA" id="ARBA00022485"/>
    </source>
</evidence>
<evidence type="ECO:0000256" key="7">
    <source>
        <dbReference type="ARBA" id="ARBA00023004"/>
    </source>
</evidence>
<evidence type="ECO:0000256" key="6">
    <source>
        <dbReference type="ARBA" id="ARBA00022977"/>
    </source>
</evidence>
<dbReference type="SFLD" id="SFLDG01114">
    <property type="entry name" value="phosphomethylpyrimidine_syntha"/>
    <property type="match status" value="1"/>
</dbReference>
<dbReference type="Gene3D" id="3.20.20.540">
    <property type="entry name" value="Radical SAM ThiC family, central domain"/>
    <property type="match status" value="1"/>
</dbReference>
<dbReference type="PANTHER" id="PTHR30557:SF1">
    <property type="entry name" value="PHOSPHOMETHYLPYRIMIDINE SYNTHASE, CHLOROPLASTIC"/>
    <property type="match status" value="1"/>
</dbReference>
<organism evidence="12 13">
    <name type="scientific">Chryseobacterium herbae</name>
    <dbReference type="NCBI Taxonomy" id="2976476"/>
    <lineage>
        <taxon>Bacteria</taxon>
        <taxon>Pseudomonadati</taxon>
        <taxon>Bacteroidota</taxon>
        <taxon>Flavobacteriia</taxon>
        <taxon>Flavobacteriales</taxon>
        <taxon>Weeksellaceae</taxon>
        <taxon>Chryseobacterium group</taxon>
        <taxon>Chryseobacterium</taxon>
    </lineage>
</organism>
<keyword evidence="2 10" id="KW-0004">4Fe-4S</keyword>
<dbReference type="InterPro" id="IPR025747">
    <property type="entry name" value="ThiC-associated_dom"/>
</dbReference>
<dbReference type="NCBIfam" id="NF009895">
    <property type="entry name" value="PRK13352.1"/>
    <property type="match status" value="1"/>
</dbReference>
<dbReference type="EMBL" id="JAOAMU010000008">
    <property type="protein sequence ID" value="MCT2564436.1"/>
    <property type="molecule type" value="Genomic_DNA"/>
</dbReference>
<gene>
    <name evidence="10 12" type="primary">thiC</name>
    <name evidence="12" type="ORF">N0B48_21275</name>
</gene>
<feature type="binding site" evidence="10">
    <location>
        <position position="483"/>
    </location>
    <ligand>
        <name>Zn(2+)</name>
        <dbReference type="ChEBI" id="CHEBI:29105"/>
    </ligand>
</feature>
<keyword evidence="3 10" id="KW-0949">S-adenosyl-L-methionine</keyword>
<feature type="binding site" evidence="10">
    <location>
        <position position="279"/>
    </location>
    <ligand>
        <name>substrate</name>
    </ligand>
</feature>
<dbReference type="HAMAP" id="MF_00089">
    <property type="entry name" value="ThiC"/>
    <property type="match status" value="1"/>
</dbReference>
<feature type="binding site" evidence="10">
    <location>
        <position position="566"/>
    </location>
    <ligand>
        <name>[4Fe-4S] cluster</name>
        <dbReference type="ChEBI" id="CHEBI:49883"/>
        <note>4Fe-4S-S-AdoMet</note>
    </ligand>
</feature>
<dbReference type="Pfam" id="PF01964">
    <property type="entry name" value="ThiC_Rad_SAM"/>
    <property type="match status" value="1"/>
</dbReference>
<comment type="pathway">
    <text evidence="10">Cofactor biosynthesis; thiamine diphosphate biosynthesis.</text>
</comment>
<evidence type="ECO:0000256" key="1">
    <source>
        <dbReference type="ARBA" id="ARBA00003175"/>
    </source>
</evidence>
<evidence type="ECO:0000259" key="11">
    <source>
        <dbReference type="Pfam" id="PF13667"/>
    </source>
</evidence>
<protein>
    <recommendedName>
        <fullName evidence="10">Phosphomethylpyrimidine synthase</fullName>
        <ecNumber evidence="10">4.1.99.17</ecNumber>
    </recommendedName>
    <alternativeName>
        <fullName evidence="10">Hydroxymethylpyrimidine phosphate synthase</fullName>
        <shortName evidence="10">HMP-P synthase</shortName>
        <shortName evidence="10">HMP-phosphate synthase</shortName>
        <shortName evidence="10">HMPP synthase</shortName>
    </alternativeName>
    <alternativeName>
        <fullName evidence="10">Thiamine biosynthesis protein ThiC</fullName>
    </alternativeName>
</protein>
<feature type="binding site" evidence="10">
    <location>
        <position position="419"/>
    </location>
    <ligand>
        <name>Zn(2+)</name>
        <dbReference type="ChEBI" id="CHEBI:29105"/>
    </ligand>
</feature>
<comment type="similarity">
    <text evidence="10">Belongs to the ThiC family.</text>
</comment>
<dbReference type="EC" id="4.1.99.17" evidence="10"/>
<keyword evidence="8 10" id="KW-0411">Iron-sulfur</keyword>
<evidence type="ECO:0000313" key="13">
    <source>
        <dbReference type="Proteomes" id="UP001525566"/>
    </source>
</evidence>
<keyword evidence="9 10" id="KW-0456">Lyase</keyword>
<keyword evidence="5 10" id="KW-0862">Zinc</keyword>
<evidence type="ECO:0000256" key="4">
    <source>
        <dbReference type="ARBA" id="ARBA00022723"/>
    </source>
</evidence>
<dbReference type="Gene3D" id="6.10.250.620">
    <property type="match status" value="1"/>
</dbReference>
<keyword evidence="6 10" id="KW-0784">Thiamine biosynthesis</keyword>
<keyword evidence="13" id="KW-1185">Reference proteome</keyword>
<evidence type="ECO:0000256" key="5">
    <source>
        <dbReference type="ARBA" id="ARBA00022833"/>
    </source>
</evidence>
<evidence type="ECO:0000256" key="9">
    <source>
        <dbReference type="ARBA" id="ARBA00023239"/>
    </source>
</evidence>
<evidence type="ECO:0000256" key="10">
    <source>
        <dbReference type="HAMAP-Rule" id="MF_00089"/>
    </source>
</evidence>
<sequence>MAHSITCSPFPNAKKIYVEGKIHPISVAMREIHLSPTRLTNGSLEENPPVTIYDTSGPYTDENASIDITKGLPRIREQWILDRKDVDILNGITSEYGKARLADSRLDELRFAYDHKPKVAKEGSELTQLYYAKQGIITPEMEYVAIRENQRIEQLDTAPKEMAFQHPGNSFGANTPKSKISPEFVRDEIAAGRAIIPNNINHPESEPMIIGRNFLVKINANIGNSAVSSSIDEEVEKAVWACRWGADTIMDLSTGKNIHETREWIIRNSPVPIGTVPIYQALEKVKGVPEDLTWEVFKDTLIEQAEQGVSYFTIHAGVLLRYIHLTAKRVTGIVSRGGSIMAKWCLYHHKENFLYTHFEEICEIMKKYDVAFSLGDGLRPGSIADANDAAQFAELETLGELTKIAWKHNVQVMVEGPGHVPMHMIKENMEKQLEVCQEAPFYTLGPLTTDIAPGYDHITSGIGAAMIGWFGCAMLCYVTPKEHLGLPNKEDVKVGVITYKLAAHAADLAKGHPGAQYRDNALSKARFEFRWEDQFNLSLDPDTARAYHDETLPAEGAKIAHFCSMCGPKFCSMKITQEIRDSAEKGMFDKSQEFIEKGKEIYI</sequence>
<dbReference type="SFLD" id="SFLDS00113">
    <property type="entry name" value="Radical_SAM_Phosphomethylpyrim"/>
    <property type="match status" value="1"/>
</dbReference>
<evidence type="ECO:0000256" key="8">
    <source>
        <dbReference type="ARBA" id="ARBA00023014"/>
    </source>
</evidence>
<dbReference type="Proteomes" id="UP001525566">
    <property type="component" value="Unassembled WGS sequence"/>
</dbReference>
<dbReference type="InterPro" id="IPR002817">
    <property type="entry name" value="ThiC/BzaA/B"/>
</dbReference>
<comment type="caution">
    <text evidence="12">The sequence shown here is derived from an EMBL/GenBank/DDBJ whole genome shotgun (WGS) entry which is preliminary data.</text>
</comment>
<feature type="domain" description="ThiC-associated" evidence="11">
    <location>
        <begin position="9"/>
        <end position="86"/>
    </location>
</feature>
<dbReference type="InterPro" id="IPR038521">
    <property type="entry name" value="ThiC/Bza_core_dom"/>
</dbReference>
<dbReference type="NCBIfam" id="NF006763">
    <property type="entry name" value="PRK09284.1"/>
    <property type="match status" value="1"/>
</dbReference>
<dbReference type="RefSeq" id="WP_259841363.1">
    <property type="nucleotide sequence ID" value="NZ_JAOAMU010000008.1"/>
</dbReference>
<comment type="function">
    <text evidence="1 10">Catalyzes the synthesis of the hydroxymethylpyrimidine phosphate (HMP-P) moiety of thiamine from aminoimidazole ribotide (AIR) in a radical S-adenosyl-L-methionine (SAM)-dependent reaction.</text>
</comment>
<evidence type="ECO:0000313" key="12">
    <source>
        <dbReference type="EMBL" id="MCT2564436.1"/>
    </source>
</evidence>
<feature type="binding site" evidence="10">
    <location>
        <position position="221"/>
    </location>
    <ligand>
        <name>substrate</name>
    </ligand>
</feature>
<dbReference type="SFLD" id="SFLDF00407">
    <property type="entry name" value="phosphomethylpyrimidine_syntha"/>
    <property type="match status" value="1"/>
</dbReference>
<comment type="cofactor">
    <cofactor evidence="10">
        <name>[4Fe-4S] cluster</name>
        <dbReference type="ChEBI" id="CHEBI:49883"/>
    </cofactor>
    <text evidence="10">Binds 1 [4Fe-4S] cluster per subunit. The cluster is coordinated with 3 cysteines and an exchangeable S-adenosyl-L-methionine.</text>
</comment>
<keyword evidence="4 10" id="KW-0479">Metal-binding</keyword>
<proteinExistence type="inferred from homology"/>
<feature type="binding site" evidence="10">
    <location>
        <position position="250"/>
    </location>
    <ligand>
        <name>substrate</name>
    </ligand>
</feature>
<keyword evidence="7 10" id="KW-0408">Iron</keyword>
<reference evidence="12 13" key="1">
    <citation type="submission" date="2022-09" db="EMBL/GenBank/DDBJ databases">
        <title>Chryseobacterium oleae sp.nov., isolated from the inter-root soil of Pyrola calliantha H. Andr. in Tibet.</title>
        <authorList>
            <person name="Li Z."/>
        </authorList>
    </citation>
    <scope>NUCLEOTIDE SEQUENCE [LARGE SCALE GENOMIC DNA]</scope>
    <source>
        <strain evidence="13">pc1-10</strain>
    </source>
</reference>